<comment type="caution">
    <text evidence="1">The sequence shown here is derived from an EMBL/GenBank/DDBJ whole genome shotgun (WGS) entry which is preliminary data.</text>
</comment>
<feature type="non-terminal residue" evidence="1">
    <location>
        <position position="1"/>
    </location>
</feature>
<organism evidence="1">
    <name type="scientific">human gut metagenome</name>
    <dbReference type="NCBI Taxonomy" id="408170"/>
    <lineage>
        <taxon>unclassified sequences</taxon>
        <taxon>metagenomes</taxon>
        <taxon>organismal metagenomes</taxon>
    </lineage>
</organism>
<dbReference type="AlphaFoldDB" id="K1RVN7"/>
<evidence type="ECO:0000313" key="1">
    <source>
        <dbReference type="EMBL" id="EKC45595.1"/>
    </source>
</evidence>
<name>K1RVN7_9ZZZZ</name>
<protein>
    <submittedName>
        <fullName evidence="1">Uncharacterized protein</fullName>
    </submittedName>
</protein>
<sequence length="33" mass="3770">PTTDDKIIMCSTCVDDYGNRQLVCMYRGEEVVD</sequence>
<dbReference type="EMBL" id="AJWY01013862">
    <property type="protein sequence ID" value="EKC45595.1"/>
    <property type="molecule type" value="Genomic_DNA"/>
</dbReference>
<proteinExistence type="predicted"/>
<gene>
    <name evidence="1" type="ORF">LEA_20177</name>
</gene>
<accession>K1RVN7</accession>
<reference evidence="1" key="1">
    <citation type="journal article" date="2013" name="Environ. Microbiol.">
        <title>Microbiota from the distal guts of lean and obese adolescents exhibit partial functional redundancy besides clear differences in community structure.</title>
        <authorList>
            <person name="Ferrer M."/>
            <person name="Ruiz A."/>
            <person name="Lanza F."/>
            <person name="Haange S.B."/>
            <person name="Oberbach A."/>
            <person name="Till H."/>
            <person name="Bargiela R."/>
            <person name="Campoy C."/>
            <person name="Segura M.T."/>
            <person name="Richter M."/>
            <person name="von Bergen M."/>
            <person name="Seifert J."/>
            <person name="Suarez A."/>
        </authorList>
    </citation>
    <scope>NUCLEOTIDE SEQUENCE</scope>
</reference>